<dbReference type="EC" id="2.7.1.24" evidence="5 6"/>
<comment type="function">
    <text evidence="5">Catalyzes the phosphorylation of the 3'-hydroxyl group of dephosphocoenzyme A to form coenzyme A.</text>
</comment>
<dbReference type="UniPathway" id="UPA00241">
    <property type="reaction ID" value="UER00356"/>
</dbReference>
<dbReference type="GO" id="GO:0004140">
    <property type="term" value="F:dephospho-CoA kinase activity"/>
    <property type="evidence" value="ECO:0007669"/>
    <property type="project" value="UniProtKB-UniRule"/>
</dbReference>
<reference evidence="7 8" key="1">
    <citation type="submission" date="2019-01" db="EMBL/GenBank/DDBJ databases">
        <title>Muriicola soli sp. nov., isolated from soil.</title>
        <authorList>
            <person name="Kang H.J."/>
            <person name="Kim S.B."/>
        </authorList>
    </citation>
    <scope>NUCLEOTIDE SEQUENCE [LARGE SCALE GENOMIC DNA]</scope>
    <source>
        <strain evidence="7 8">MMS17-SY002</strain>
    </source>
</reference>
<sequence length="197" mass="22507">MIRVGLTGGMGSGKTTIAKMFIELGIPVYNSDMEARRLLMEDAEIRKAVIALFGDSAYVGGQLNRTFIAEKVFSDSELLEQLNQVVHPAVRADFREWAKRQTAPYVIQEAAILYENGGFEEFDYMILVTAPKKTRILRIKQRDQLSEEDILKRMKHQWSEKRKKALADFVIHNSDLPGSQARVKEIHRQLIETAVKQ</sequence>
<evidence type="ECO:0000256" key="6">
    <source>
        <dbReference type="NCBIfam" id="TIGR00152"/>
    </source>
</evidence>
<comment type="catalytic activity">
    <reaction evidence="5">
        <text>3'-dephospho-CoA + ATP = ADP + CoA + H(+)</text>
        <dbReference type="Rhea" id="RHEA:18245"/>
        <dbReference type="ChEBI" id="CHEBI:15378"/>
        <dbReference type="ChEBI" id="CHEBI:30616"/>
        <dbReference type="ChEBI" id="CHEBI:57287"/>
        <dbReference type="ChEBI" id="CHEBI:57328"/>
        <dbReference type="ChEBI" id="CHEBI:456216"/>
        <dbReference type="EC" id="2.7.1.24"/>
    </reaction>
</comment>
<dbReference type="CDD" id="cd02022">
    <property type="entry name" value="DPCK"/>
    <property type="match status" value="1"/>
</dbReference>
<dbReference type="KEGG" id="mur:EQY75_07390"/>
<accession>A0A411E9Z1</accession>
<evidence type="ECO:0000256" key="3">
    <source>
        <dbReference type="ARBA" id="ARBA00022840"/>
    </source>
</evidence>
<dbReference type="PANTHER" id="PTHR10695">
    <property type="entry name" value="DEPHOSPHO-COA KINASE-RELATED"/>
    <property type="match status" value="1"/>
</dbReference>
<dbReference type="NCBIfam" id="TIGR00152">
    <property type="entry name" value="dephospho-CoA kinase"/>
    <property type="match status" value="1"/>
</dbReference>
<gene>
    <name evidence="5" type="primary">coaE</name>
    <name evidence="7" type="ORF">EQY75_07390</name>
</gene>
<keyword evidence="5" id="KW-0963">Cytoplasm</keyword>
<comment type="pathway">
    <text evidence="5">Cofactor biosynthesis; coenzyme A biosynthesis; CoA from (R)-pantothenate: step 5/5.</text>
</comment>
<dbReference type="Proteomes" id="UP000290889">
    <property type="component" value="Chromosome"/>
</dbReference>
<dbReference type="GO" id="GO:0015937">
    <property type="term" value="P:coenzyme A biosynthetic process"/>
    <property type="evidence" value="ECO:0007669"/>
    <property type="project" value="UniProtKB-UniRule"/>
</dbReference>
<dbReference type="HAMAP" id="MF_00376">
    <property type="entry name" value="Dephospho_CoA_kinase"/>
    <property type="match status" value="1"/>
</dbReference>
<name>A0A411E9Z1_9FLAO</name>
<evidence type="ECO:0000256" key="1">
    <source>
        <dbReference type="ARBA" id="ARBA00009018"/>
    </source>
</evidence>
<dbReference type="PROSITE" id="PS51219">
    <property type="entry name" value="DPCK"/>
    <property type="match status" value="1"/>
</dbReference>
<keyword evidence="4 5" id="KW-0173">Coenzyme A biosynthesis</keyword>
<dbReference type="GO" id="GO:0005737">
    <property type="term" value="C:cytoplasm"/>
    <property type="evidence" value="ECO:0007669"/>
    <property type="project" value="UniProtKB-SubCell"/>
</dbReference>
<dbReference type="GO" id="GO:0005524">
    <property type="term" value="F:ATP binding"/>
    <property type="evidence" value="ECO:0007669"/>
    <property type="project" value="UniProtKB-UniRule"/>
</dbReference>
<dbReference type="PANTHER" id="PTHR10695:SF46">
    <property type="entry name" value="BIFUNCTIONAL COENZYME A SYNTHASE-RELATED"/>
    <property type="match status" value="1"/>
</dbReference>
<organism evidence="7 8">
    <name type="scientific">Muriicola soli</name>
    <dbReference type="NCBI Taxonomy" id="2507538"/>
    <lineage>
        <taxon>Bacteria</taxon>
        <taxon>Pseudomonadati</taxon>
        <taxon>Bacteroidota</taxon>
        <taxon>Flavobacteriia</taxon>
        <taxon>Flavobacteriales</taxon>
        <taxon>Flavobacteriaceae</taxon>
        <taxon>Muriicola</taxon>
    </lineage>
</organism>
<dbReference type="EMBL" id="CP035544">
    <property type="protein sequence ID" value="QBA64367.1"/>
    <property type="molecule type" value="Genomic_DNA"/>
</dbReference>
<dbReference type="RefSeq" id="WP_129604429.1">
    <property type="nucleotide sequence ID" value="NZ_CP035544.1"/>
</dbReference>
<dbReference type="Gene3D" id="3.40.50.300">
    <property type="entry name" value="P-loop containing nucleotide triphosphate hydrolases"/>
    <property type="match status" value="1"/>
</dbReference>
<dbReference type="Pfam" id="PF01121">
    <property type="entry name" value="CoaE"/>
    <property type="match status" value="1"/>
</dbReference>
<keyword evidence="5 7" id="KW-0808">Transferase</keyword>
<evidence type="ECO:0000256" key="4">
    <source>
        <dbReference type="ARBA" id="ARBA00022993"/>
    </source>
</evidence>
<comment type="similarity">
    <text evidence="1 5">Belongs to the CoaE family.</text>
</comment>
<feature type="binding site" evidence="5">
    <location>
        <begin position="11"/>
        <end position="16"/>
    </location>
    <ligand>
        <name>ATP</name>
        <dbReference type="ChEBI" id="CHEBI:30616"/>
    </ligand>
</feature>
<evidence type="ECO:0000313" key="8">
    <source>
        <dbReference type="Proteomes" id="UP000290889"/>
    </source>
</evidence>
<protein>
    <recommendedName>
        <fullName evidence="5 6">Dephospho-CoA kinase</fullName>
        <ecNumber evidence="5 6">2.7.1.24</ecNumber>
    </recommendedName>
    <alternativeName>
        <fullName evidence="5">Dephosphocoenzyme A kinase</fullName>
    </alternativeName>
</protein>
<dbReference type="OrthoDB" id="9812943at2"/>
<dbReference type="InterPro" id="IPR027417">
    <property type="entry name" value="P-loop_NTPase"/>
</dbReference>
<keyword evidence="5 7" id="KW-0418">Kinase</keyword>
<evidence type="ECO:0000256" key="2">
    <source>
        <dbReference type="ARBA" id="ARBA00022741"/>
    </source>
</evidence>
<dbReference type="SUPFAM" id="SSF52540">
    <property type="entry name" value="P-loop containing nucleoside triphosphate hydrolases"/>
    <property type="match status" value="1"/>
</dbReference>
<keyword evidence="8" id="KW-1185">Reference proteome</keyword>
<comment type="subcellular location">
    <subcellularLocation>
        <location evidence="5">Cytoplasm</location>
    </subcellularLocation>
</comment>
<keyword evidence="2 5" id="KW-0547">Nucleotide-binding</keyword>
<evidence type="ECO:0000256" key="5">
    <source>
        <dbReference type="HAMAP-Rule" id="MF_00376"/>
    </source>
</evidence>
<proteinExistence type="inferred from homology"/>
<dbReference type="AlphaFoldDB" id="A0A411E9Z1"/>
<evidence type="ECO:0000313" key="7">
    <source>
        <dbReference type="EMBL" id="QBA64367.1"/>
    </source>
</evidence>
<keyword evidence="3 5" id="KW-0067">ATP-binding</keyword>
<dbReference type="InterPro" id="IPR001977">
    <property type="entry name" value="Depp_CoAkinase"/>
</dbReference>